<proteinExistence type="predicted"/>
<dbReference type="Gene3D" id="3.90.1720.10">
    <property type="entry name" value="endopeptidase domain like (from Nostoc punctiforme)"/>
    <property type="match status" value="1"/>
</dbReference>
<dbReference type="PATRIC" id="fig|1121015.4.peg.953"/>
<comment type="caution">
    <text evidence="2">The sequence shown here is derived from an EMBL/GenBank/DDBJ whole genome shotgun (WGS) entry which is preliminary data.</text>
</comment>
<organism evidence="2 3">
    <name type="scientific">Arenimonas oryziterrae DSM 21050 = YC6267</name>
    <dbReference type="NCBI Taxonomy" id="1121015"/>
    <lineage>
        <taxon>Bacteria</taxon>
        <taxon>Pseudomonadati</taxon>
        <taxon>Pseudomonadota</taxon>
        <taxon>Gammaproteobacteria</taxon>
        <taxon>Lysobacterales</taxon>
        <taxon>Lysobacteraceae</taxon>
        <taxon>Arenimonas</taxon>
    </lineage>
</organism>
<dbReference type="EMBL" id="AVCI01000003">
    <property type="protein sequence ID" value="KFN44221.1"/>
    <property type="molecule type" value="Genomic_DNA"/>
</dbReference>
<dbReference type="AlphaFoldDB" id="A0A091AXN6"/>
<dbReference type="SUPFAM" id="SSF54001">
    <property type="entry name" value="Cysteine proteinases"/>
    <property type="match status" value="1"/>
</dbReference>
<feature type="signal peptide" evidence="1">
    <location>
        <begin position="1"/>
        <end position="24"/>
    </location>
</feature>
<dbReference type="InterPro" id="IPR024453">
    <property type="entry name" value="Peptidase_C92"/>
</dbReference>
<name>A0A091AXN6_9GAMM</name>
<evidence type="ECO:0000313" key="3">
    <source>
        <dbReference type="Proteomes" id="UP000029385"/>
    </source>
</evidence>
<dbReference type="Proteomes" id="UP000029385">
    <property type="component" value="Unassembled WGS sequence"/>
</dbReference>
<dbReference type="InterPro" id="IPR038765">
    <property type="entry name" value="Papain-like_cys_pep_sf"/>
</dbReference>
<evidence type="ECO:0000256" key="1">
    <source>
        <dbReference type="SAM" id="SignalP"/>
    </source>
</evidence>
<dbReference type="eggNOG" id="ENOG5031NNC">
    <property type="taxonomic scope" value="Bacteria"/>
</dbReference>
<dbReference type="Pfam" id="PF05708">
    <property type="entry name" value="Peptidase_C92"/>
    <property type="match status" value="1"/>
</dbReference>
<feature type="chain" id="PRO_5001870642" evidence="1">
    <location>
        <begin position="25"/>
        <end position="199"/>
    </location>
</feature>
<accession>A0A091AXN6</accession>
<evidence type="ECO:0000313" key="2">
    <source>
        <dbReference type="EMBL" id="KFN44221.1"/>
    </source>
</evidence>
<keyword evidence="3" id="KW-1185">Reference proteome</keyword>
<keyword evidence="1" id="KW-0732">Signal</keyword>
<dbReference type="STRING" id="1121015.GCA_000420545_01916"/>
<reference evidence="2 3" key="1">
    <citation type="submission" date="2013-09" db="EMBL/GenBank/DDBJ databases">
        <title>Genome sequencing of Arenimonas oryziterrae.</title>
        <authorList>
            <person name="Chen F."/>
            <person name="Wang G."/>
        </authorList>
    </citation>
    <scope>NUCLEOTIDE SEQUENCE [LARGE SCALE GENOMIC DNA]</scope>
    <source>
        <strain evidence="2 3">YC6267</strain>
    </source>
</reference>
<gene>
    <name evidence="2" type="ORF">N789_07325</name>
</gene>
<sequence>MRATPLIGIRWAVAAIALQLSACAMQPRVHDAAPDDRQAAMLQAIHSQGEAGDWLVIRGVHATDNAVASLSNQPLSHAAVLDPERGVVIEAEGVGVHETPIADFVAKSRRLLLIKPEAATAATRPAAIARARGLVGKGYDFLGLAGVNVRDRYYCTELALTIYPLTRGSDPLPAVVPPGQLWHWGTIAFDSGPVSTPRE</sequence>
<protein>
    <submittedName>
        <fullName evidence="2">Uncharacterized protein</fullName>
    </submittedName>
</protein>